<organism evidence="1 2">
    <name type="scientific">Orientia tsutsugamushi</name>
    <name type="common">Rickettsia tsutsugamushi</name>
    <dbReference type="NCBI Taxonomy" id="784"/>
    <lineage>
        <taxon>Bacteria</taxon>
        <taxon>Pseudomonadati</taxon>
        <taxon>Pseudomonadota</taxon>
        <taxon>Alphaproteobacteria</taxon>
        <taxon>Rickettsiales</taxon>
        <taxon>Rickettsiaceae</taxon>
        <taxon>Rickettsieae</taxon>
        <taxon>Orientia</taxon>
    </lineage>
</organism>
<protein>
    <submittedName>
        <fullName evidence="1">Uncharacterized protein</fullName>
    </submittedName>
</protein>
<dbReference type="Proteomes" id="UP000244992">
    <property type="component" value="Chromosome I"/>
</dbReference>
<evidence type="ECO:0000313" key="2">
    <source>
        <dbReference type="Proteomes" id="UP000244992"/>
    </source>
</evidence>
<gene>
    <name evidence="1" type="ORF">KATO_02367</name>
</gene>
<sequence length="43" mass="4604">MQNLLISNNIVFSFPLKSPSILLSCPSRVSANAGSKEKTQAVI</sequence>
<proteinExistence type="predicted"/>
<dbReference type="AlphaFoldDB" id="A0A2U3RJU4"/>
<accession>A0A2U3RJU4</accession>
<reference evidence="2" key="1">
    <citation type="submission" date="2018-03" db="EMBL/GenBank/DDBJ databases">
        <authorList>
            <person name="Batty M. E."/>
            <person name="Batty M E."/>
        </authorList>
    </citation>
    <scope>NUCLEOTIDE SEQUENCE [LARGE SCALE GENOMIC DNA]</scope>
</reference>
<dbReference type="EMBL" id="LS398550">
    <property type="protein sequence ID" value="SPR13516.1"/>
    <property type="molecule type" value="Genomic_DNA"/>
</dbReference>
<evidence type="ECO:0000313" key="1">
    <source>
        <dbReference type="EMBL" id="SPR13516.1"/>
    </source>
</evidence>
<name>A0A2U3RJU4_ORITS</name>